<feature type="compositionally biased region" description="Basic and acidic residues" evidence="1">
    <location>
        <begin position="821"/>
        <end position="836"/>
    </location>
</feature>
<accession>A0A813FGN5</accession>
<evidence type="ECO:0000313" key="2">
    <source>
        <dbReference type="EMBL" id="CAE8611628.1"/>
    </source>
</evidence>
<reference evidence="2" key="1">
    <citation type="submission" date="2021-02" db="EMBL/GenBank/DDBJ databases">
        <authorList>
            <person name="Dougan E. K."/>
            <person name="Rhodes N."/>
            <person name="Thang M."/>
            <person name="Chan C."/>
        </authorList>
    </citation>
    <scope>NUCLEOTIDE SEQUENCE</scope>
</reference>
<feature type="compositionally biased region" description="Gly residues" evidence="1">
    <location>
        <begin position="1150"/>
        <end position="1159"/>
    </location>
</feature>
<dbReference type="AlphaFoldDB" id="A0A813FGN5"/>
<protein>
    <recommendedName>
        <fullName evidence="4">Reverse transcriptase domain-containing protein</fullName>
    </recommendedName>
</protein>
<dbReference type="SUPFAM" id="SSF56219">
    <property type="entry name" value="DNase I-like"/>
    <property type="match status" value="1"/>
</dbReference>
<organism evidence="2 3">
    <name type="scientific">Polarella glacialis</name>
    <name type="common">Dinoflagellate</name>
    <dbReference type="NCBI Taxonomy" id="89957"/>
    <lineage>
        <taxon>Eukaryota</taxon>
        <taxon>Sar</taxon>
        <taxon>Alveolata</taxon>
        <taxon>Dinophyceae</taxon>
        <taxon>Suessiales</taxon>
        <taxon>Suessiaceae</taxon>
        <taxon>Polarella</taxon>
    </lineage>
</organism>
<dbReference type="Proteomes" id="UP000654075">
    <property type="component" value="Unassembled WGS sequence"/>
</dbReference>
<keyword evidence="3" id="KW-1185">Reference proteome</keyword>
<dbReference type="EMBL" id="CAJNNV010025035">
    <property type="protein sequence ID" value="CAE8611628.1"/>
    <property type="molecule type" value="Genomic_DNA"/>
</dbReference>
<gene>
    <name evidence="2" type="ORF">PGLA1383_LOCUS29429</name>
</gene>
<evidence type="ECO:0008006" key="4">
    <source>
        <dbReference type="Google" id="ProtNLM"/>
    </source>
</evidence>
<feature type="region of interest" description="Disordered" evidence="1">
    <location>
        <begin position="814"/>
        <end position="854"/>
    </location>
</feature>
<sequence length="1199" mass="132601">MVASGFFYDCSSCTGRVTADWFSGMELATWNRGRALRIKTAALDLVPMVLYLPTRPQSREECQYTRELLAYVDEWLAQLPDRTLLIILADANSHVGLVYNRADKVWTCRDSQGVGNVQPDPENYNGRLLSNLVEKHHLALVNTFFASAAKPTFYGSNGRQSRIDYIILPSALLGSVTNCEVWTRTGYILQLATVARILDHVPVIVDFQHRSWHVPPTAPRAHYDTSILDGSQERQAWLDELNAQAVASQPLFDDYMKAKDVDGMWDLLTSLMSRSIAACSPPPTRDHPRVLSDETRNCNSLVLSLKGQLYEILQETSRPAWLQTQAGLQTSILRQWHLLARIQAMDKRRSFLRRRDRQAHDDELVQQLERAFAAHNWQQVWQLVRRLSHFPRVCPKKRRPSVTFEVPDTQDWCSYMQKPGFQGGTEAEMFVPPSVPPVQVELLHFSPSHTTPLPHTITELHNKQQQSHHDYLAMIEQQRHTRGRRAVPRWSCPSEWWRAAMSTEAQEDCQHPAQLSPFAAAIARLCFLIRLTCSTPQLWHYSESAAIAKENGRKGCSGYRLIHKLDPVGKSWYGSLWRRQEHEYPDHAAGFIQGRRRKQAILLLRVLAWHLNKEEIGHFSVYYDMTNAFASARRPCLDGACASCAAGDDLELLCQRHNCSLVLLGSGADSEAVVRPTVGDLQGDTTAPGKVVHAFSPLISNWQDNTTSILDDIHLQVFHPFESVWLPASIVSFADDVARIGVCRSLSDAVTRIASWDSALDTCLQPVGIGQNRAKKQVSLSLKGRGVPLRLKVTAYKVYVGRLRWLQSMFDKADSAGSSDSDSKDTTDSSSSDRGRPPAQKRPKSDHTETSDPPFASLLVHTAKQALSSAVHVREHDAVLQRVVLLPAAHPVCLSLQQCGRQFAATAHNKQTAELGSPNLHKWAALVASLGALTFSEQQKALLAEHAQTMDSPQKLAQSVFVCKLSKAWVKDTFKLTISLAPEMLAVTELVCTVLASNGAVVKRGIPPRSPQERAISKSGQGLSIAHEFPGCKFFLAVHTIQTASADSPLGSMSEGGLGCLMPYLFMAGLNGIFSALRLYTIASRFGTLLPCTSRLVCFLPIWLLGSCLSQIGAASLCWQVFKGMQRQALGYTQAGDGVGGDSGWGGGSTVNWGSGGERAGSRDRGEDQEESGISMAQPSAGGFQPFQGTGHRLDEAGA</sequence>
<dbReference type="Gene3D" id="3.60.10.10">
    <property type="entry name" value="Endonuclease/exonuclease/phosphatase"/>
    <property type="match status" value="1"/>
</dbReference>
<feature type="region of interest" description="Disordered" evidence="1">
    <location>
        <begin position="1150"/>
        <end position="1199"/>
    </location>
</feature>
<name>A0A813FGN5_POLGL</name>
<comment type="caution">
    <text evidence="2">The sequence shown here is derived from an EMBL/GenBank/DDBJ whole genome shotgun (WGS) entry which is preliminary data.</text>
</comment>
<evidence type="ECO:0000313" key="3">
    <source>
        <dbReference type="Proteomes" id="UP000654075"/>
    </source>
</evidence>
<evidence type="ECO:0000256" key="1">
    <source>
        <dbReference type="SAM" id="MobiDB-lite"/>
    </source>
</evidence>
<dbReference type="InterPro" id="IPR036691">
    <property type="entry name" value="Endo/exonu/phosph_ase_sf"/>
</dbReference>
<proteinExistence type="predicted"/>